<dbReference type="AlphaFoldDB" id="S8EQ70"/>
<dbReference type="EMBL" id="KE504124">
    <property type="protein sequence ID" value="EPT05166.1"/>
    <property type="molecule type" value="Genomic_DNA"/>
</dbReference>
<dbReference type="HOGENOM" id="CLU_2612466_0_0_1"/>
<organism evidence="1 3">
    <name type="scientific">Fomitopsis schrenkii</name>
    <name type="common">Brown rot fungus</name>
    <dbReference type="NCBI Taxonomy" id="2126942"/>
    <lineage>
        <taxon>Eukaryota</taxon>
        <taxon>Fungi</taxon>
        <taxon>Dikarya</taxon>
        <taxon>Basidiomycota</taxon>
        <taxon>Agaricomycotina</taxon>
        <taxon>Agaricomycetes</taxon>
        <taxon>Polyporales</taxon>
        <taxon>Fomitopsis</taxon>
    </lineage>
</organism>
<reference evidence="1" key="2">
    <citation type="submission" date="2013-06" db="EMBL/GenBank/DDBJ databases">
        <authorList>
            <consortium name="DOE Joint Genome Institute"/>
            <person name="Riley R."/>
            <person name="Floudas D."/>
            <person name="Binder M."/>
            <person name="Barry K."/>
            <person name="Blanchette R.A."/>
            <person name="Henrissat B."/>
            <person name="Martinez A.T."/>
            <person name="Otillar R."/>
            <person name="Spatafora J.W."/>
            <person name="Yadav J.S."/>
            <person name="Aerts A."/>
            <person name="Benoit I."/>
            <person name="Boyd A."/>
            <person name="Carlson A."/>
            <person name="Copeland A."/>
            <person name="Coutinho P.M."/>
            <person name="De Vries R.P."/>
            <person name="Ferreira P."/>
            <person name="Findley K."/>
            <person name="Foster B."/>
            <person name="Gaskell J."/>
            <person name="Glotzer D."/>
            <person name="Gorecki P."/>
            <person name="Heitman J."/>
            <person name="Hesse C."/>
            <person name="Hori C."/>
            <person name="Igarashi K."/>
            <person name="Jurgens J.A."/>
            <person name="Kallen N."/>
            <person name="Kersten P."/>
            <person name="Kohler A."/>
            <person name="Kues U."/>
            <person name="Kumar T.K."/>
            <person name="Kuo A."/>
            <person name="LaButti K."/>
            <person name="Larrondo L.F."/>
            <person name="Lindquist E."/>
            <person name="Ling A."/>
            <person name="Lombard V."/>
            <person name="Lucas S."/>
            <person name="Lundell T."/>
            <person name="Martin R."/>
            <person name="McLaughlin D.J."/>
            <person name="Morgenstern I."/>
            <person name="Morin E."/>
            <person name="Murat C."/>
            <person name="Nagy L.G."/>
            <person name="Nolan M."/>
            <person name="Ohm R.A."/>
            <person name="Patyshakuliyeva A."/>
            <person name="Rokas A."/>
            <person name="Ruiz-Duenas F.J."/>
            <person name="Sabat G."/>
            <person name="Salamov A."/>
            <person name="Samejima M."/>
            <person name="Schmutz J."/>
            <person name="Slot J.C."/>
            <person name="St John F."/>
            <person name="Stenlid J."/>
            <person name="Sun H."/>
            <person name="Sun S."/>
            <person name="Syed K."/>
            <person name="Tsang A."/>
            <person name="Wiebenga A."/>
            <person name="Young D."/>
            <person name="Pisabarro A."/>
            <person name="Eastwood D.C."/>
            <person name="Martin F."/>
            <person name="Cullen D."/>
            <person name="Hibbett D.S."/>
            <person name="Grigoriev I.V."/>
        </authorList>
    </citation>
    <scope>NUCLEOTIDE SEQUENCE</scope>
    <source>
        <strain evidence="1">FP-58527 SS1</strain>
    </source>
</reference>
<evidence type="ECO:0000313" key="2">
    <source>
        <dbReference type="EMBL" id="EPT05166.1"/>
    </source>
</evidence>
<protein>
    <submittedName>
        <fullName evidence="1">Uncharacterized protein</fullName>
    </submittedName>
</protein>
<keyword evidence="3" id="KW-1185">Reference proteome</keyword>
<reference evidence="1 3" key="1">
    <citation type="journal article" date="2012" name="Science">
        <title>The Paleozoic origin of enzymatic lignin decomposition reconstructed from 31 fungal genomes.</title>
        <authorList>
            <person name="Floudas D."/>
            <person name="Binder M."/>
            <person name="Riley R."/>
            <person name="Barry K."/>
            <person name="Blanchette R.A."/>
            <person name="Henrissat B."/>
            <person name="Martinez A.T."/>
            <person name="Otillar R."/>
            <person name="Spatafora J.W."/>
            <person name="Yadav J.S."/>
            <person name="Aerts A."/>
            <person name="Benoit I."/>
            <person name="Boyd A."/>
            <person name="Carlson A."/>
            <person name="Copeland A."/>
            <person name="Coutinho P.M."/>
            <person name="de Vries R.P."/>
            <person name="Ferreira P."/>
            <person name="Findley K."/>
            <person name="Foster B."/>
            <person name="Gaskell J."/>
            <person name="Glotzer D."/>
            <person name="Gorecki P."/>
            <person name="Heitman J."/>
            <person name="Hesse C."/>
            <person name="Hori C."/>
            <person name="Igarashi K."/>
            <person name="Jurgens J.A."/>
            <person name="Kallen N."/>
            <person name="Kersten P."/>
            <person name="Kohler A."/>
            <person name="Kuees U."/>
            <person name="Kumar T.K.A."/>
            <person name="Kuo A."/>
            <person name="LaButti K."/>
            <person name="Larrondo L.F."/>
            <person name="Lindquist E."/>
            <person name="Ling A."/>
            <person name="Lombard V."/>
            <person name="Lucas S."/>
            <person name="Lundell T."/>
            <person name="Martin R."/>
            <person name="McLaughlin D.J."/>
            <person name="Morgenstern I."/>
            <person name="Morin E."/>
            <person name="Murat C."/>
            <person name="Nagy L.G."/>
            <person name="Nolan M."/>
            <person name="Ohm R.A."/>
            <person name="Patyshakuliyeva A."/>
            <person name="Rokas A."/>
            <person name="Ruiz-Duenas F.J."/>
            <person name="Sabat G."/>
            <person name="Salamov A."/>
            <person name="Samejima M."/>
            <person name="Schmutz J."/>
            <person name="Slot J.C."/>
            <person name="St John F."/>
            <person name="Stenlid J."/>
            <person name="Sun H."/>
            <person name="Sun S."/>
            <person name="Syed K."/>
            <person name="Tsang A."/>
            <person name="Wiebenga A."/>
            <person name="Young D."/>
            <person name="Pisabarro A."/>
            <person name="Eastwood D.C."/>
            <person name="Martin F."/>
            <person name="Cullen D."/>
            <person name="Grigoriev I.V."/>
            <person name="Hibbett D.S."/>
        </authorList>
    </citation>
    <scope>NUCLEOTIDE SEQUENCE</scope>
    <source>
        <strain evidence="3">FP-58527</strain>
        <strain evidence="1">FP-58527 SS1</strain>
    </source>
</reference>
<evidence type="ECO:0000313" key="3">
    <source>
        <dbReference type="Proteomes" id="UP000015241"/>
    </source>
</evidence>
<feature type="non-terminal residue" evidence="1">
    <location>
        <position position="79"/>
    </location>
</feature>
<dbReference type="Proteomes" id="UP000015241">
    <property type="component" value="Unassembled WGS sequence"/>
</dbReference>
<gene>
    <name evidence="1" type="ORF">FOMPIDRAFT_1021501</name>
    <name evidence="2" type="ORF">FOMPIDRAFT_1021502</name>
</gene>
<sequence length="79" mass="8398">MCSVDFDSTNGDVYRLTEVGRWSLGFKDVEPYESDAPPGYKLVTIDAAHASNASTGGFSFHGDVLPNPAGYGTMAACYV</sequence>
<proteinExistence type="predicted"/>
<accession>S8EQ70</accession>
<evidence type="ECO:0000313" key="1">
    <source>
        <dbReference type="EMBL" id="EPT05164.1"/>
    </source>
</evidence>
<dbReference type="EMBL" id="KE504124">
    <property type="protein sequence ID" value="EPT05164.1"/>
    <property type="molecule type" value="Genomic_DNA"/>
</dbReference>
<dbReference type="OrthoDB" id="2774638at2759"/>
<name>S8EQ70_FOMSC</name>